<keyword evidence="1" id="KW-0812">Transmembrane</keyword>
<accession>A0A369TK24</accession>
<evidence type="ECO:0000256" key="1">
    <source>
        <dbReference type="SAM" id="Phobius"/>
    </source>
</evidence>
<name>A0A369TK24_9RHOB</name>
<sequence>MTFTIAQAWLLFLQVLPIAAMVYTFVATRRKDYDRRFKEGSDRMDRMDQRISKLEHSVGGLPSREDIHSIQINIERLGGTMSRMEAVMEGNTKIMSRLEQIVSRHEDHLLKGN</sequence>
<dbReference type="EMBL" id="QPMK01000016">
    <property type="protein sequence ID" value="RDD65004.1"/>
    <property type="molecule type" value="Genomic_DNA"/>
</dbReference>
<evidence type="ECO:0000313" key="2">
    <source>
        <dbReference type="EMBL" id="RDD65004.1"/>
    </source>
</evidence>
<dbReference type="InterPro" id="IPR020269">
    <property type="entry name" value="Phage_Mu_Releasin"/>
</dbReference>
<keyword evidence="1" id="KW-1133">Transmembrane helix</keyword>
<proteinExistence type="predicted"/>
<gene>
    <name evidence="2" type="ORF">DU478_17535</name>
</gene>
<feature type="transmembrane region" description="Helical" evidence="1">
    <location>
        <begin position="6"/>
        <end position="26"/>
    </location>
</feature>
<evidence type="ECO:0000313" key="3">
    <source>
        <dbReference type="Proteomes" id="UP000253977"/>
    </source>
</evidence>
<dbReference type="OrthoDB" id="7645981at2"/>
<dbReference type="RefSeq" id="WP_114512264.1">
    <property type="nucleotide sequence ID" value="NZ_QPMK01000016.1"/>
</dbReference>
<reference evidence="2 3" key="1">
    <citation type="submission" date="2018-07" db="EMBL/GenBank/DDBJ databases">
        <title>Thalassococcus profundi sp. nov., a marine bacterium isolated from deep seawater of Okinawa Trough.</title>
        <authorList>
            <person name="Yu M."/>
        </authorList>
    </citation>
    <scope>NUCLEOTIDE SEQUENCE [LARGE SCALE GENOMIC DNA]</scope>
    <source>
        <strain evidence="2 3">WRAS1</strain>
    </source>
</reference>
<comment type="caution">
    <text evidence="2">The sequence shown here is derived from an EMBL/GenBank/DDBJ whole genome shotgun (WGS) entry which is preliminary data.</text>
</comment>
<keyword evidence="1" id="KW-0472">Membrane</keyword>
<protein>
    <submittedName>
        <fullName evidence="2">DUF2730 family protein</fullName>
    </submittedName>
</protein>
<dbReference type="Pfam" id="PF10805">
    <property type="entry name" value="DUF2730"/>
    <property type="match status" value="1"/>
</dbReference>
<organism evidence="2 3">
    <name type="scientific">Thalassococcus profundi</name>
    <dbReference type="NCBI Taxonomy" id="2282382"/>
    <lineage>
        <taxon>Bacteria</taxon>
        <taxon>Pseudomonadati</taxon>
        <taxon>Pseudomonadota</taxon>
        <taxon>Alphaproteobacteria</taxon>
        <taxon>Rhodobacterales</taxon>
        <taxon>Roseobacteraceae</taxon>
        <taxon>Thalassococcus</taxon>
    </lineage>
</organism>
<dbReference type="AlphaFoldDB" id="A0A369TK24"/>
<keyword evidence="3" id="KW-1185">Reference proteome</keyword>
<dbReference type="Proteomes" id="UP000253977">
    <property type="component" value="Unassembled WGS sequence"/>
</dbReference>